<comment type="caution">
    <text evidence="2">The sequence shown here is derived from an EMBL/GenBank/DDBJ whole genome shotgun (WGS) entry which is preliminary data.</text>
</comment>
<evidence type="ECO:0000313" key="2">
    <source>
        <dbReference type="EMBL" id="MWB77705.1"/>
    </source>
</evidence>
<dbReference type="InterPro" id="IPR012340">
    <property type="entry name" value="NA-bd_OB-fold"/>
</dbReference>
<accession>A0A844W3R8</accession>
<dbReference type="InterPro" id="IPR022002">
    <property type="entry name" value="ChsH2_Znr"/>
</dbReference>
<keyword evidence="3" id="KW-1185">Reference proteome</keyword>
<dbReference type="SUPFAM" id="SSF50249">
    <property type="entry name" value="Nucleic acid-binding proteins"/>
    <property type="match status" value="1"/>
</dbReference>
<organism evidence="2 3">
    <name type="scientific">Pseudooceanicola pacificus</name>
    <dbReference type="NCBI Taxonomy" id="2676438"/>
    <lineage>
        <taxon>Bacteria</taxon>
        <taxon>Pseudomonadati</taxon>
        <taxon>Pseudomonadota</taxon>
        <taxon>Alphaproteobacteria</taxon>
        <taxon>Rhodobacterales</taxon>
        <taxon>Paracoccaceae</taxon>
        <taxon>Pseudooceanicola</taxon>
    </lineage>
</organism>
<evidence type="ECO:0000313" key="3">
    <source>
        <dbReference type="Proteomes" id="UP000443843"/>
    </source>
</evidence>
<name>A0A844W3R8_9RHOB</name>
<feature type="domain" description="ChsH2 rubredoxin-like zinc ribbon" evidence="1">
    <location>
        <begin position="15"/>
        <end position="47"/>
    </location>
</feature>
<protein>
    <recommendedName>
        <fullName evidence="1">ChsH2 rubredoxin-like zinc ribbon domain-containing protein</fullName>
    </recommendedName>
</protein>
<proteinExistence type="predicted"/>
<gene>
    <name evidence="2" type="ORF">GLS40_06685</name>
</gene>
<dbReference type="Proteomes" id="UP000443843">
    <property type="component" value="Unassembled WGS sequence"/>
</dbReference>
<sequence length="135" mass="14402">MQLEKPDLYRLAEDGRTLVLRAARCGACDALTFPISPYGCTACGAPADRVREEAMAGAAQLLTFITIHQKLVPTITAPCVVGEARLANGAIQEIMLEGGEERFADDMEIVAVPVELARKDGPVIGCRFVPATEVS</sequence>
<dbReference type="EMBL" id="WNXQ01000003">
    <property type="protein sequence ID" value="MWB77705.1"/>
    <property type="molecule type" value="Genomic_DNA"/>
</dbReference>
<dbReference type="AlphaFoldDB" id="A0A844W3R8"/>
<dbReference type="RefSeq" id="WP_160381973.1">
    <property type="nucleotide sequence ID" value="NZ_WNXQ01000003.1"/>
</dbReference>
<dbReference type="Pfam" id="PF12172">
    <property type="entry name" value="zf-ChsH2"/>
    <property type="match status" value="1"/>
</dbReference>
<reference evidence="2 3" key="1">
    <citation type="submission" date="2019-11" db="EMBL/GenBank/DDBJ databases">
        <title>Pseudooceanicola pacifica sp. nov., isolated from deep-sea sediment of the Pacific Ocean.</title>
        <authorList>
            <person name="Lyu L."/>
        </authorList>
    </citation>
    <scope>NUCLEOTIDE SEQUENCE [LARGE SCALE GENOMIC DNA]</scope>
    <source>
        <strain evidence="2 3">216_PA32_1</strain>
    </source>
</reference>
<evidence type="ECO:0000259" key="1">
    <source>
        <dbReference type="Pfam" id="PF12172"/>
    </source>
</evidence>